<sequence length="315" mass="34193">MANLKVSIAELEILMDRLEAMSIFVAAVEAGSLAAAARRLGRSPASVTRAVAQLEATAGERLLDRTTRRFAVTEAGARHATAYMAVLDELGRLDHPAQEAEIHGSIVITAPELFGRLHVMPVVESFLEAHPHVQVRVLLLNRMVDLTGEGVDVAVRLAELPDSSLSAVKLGEVRPLICAAPAYLERHPAPDHPSGLQHHVCIGLNEAGTHELWRYRESPSSRRVRSVRVACRLSLNSAAAAITAAERGLGLVRPLSYQVARQIADGSLVAVLQRYETEPVPVHMVFQPRKTASRATRAFIDHAQPLLKRKSFGGP</sequence>
<evidence type="ECO:0000256" key="4">
    <source>
        <dbReference type="ARBA" id="ARBA00023163"/>
    </source>
</evidence>
<dbReference type="Pfam" id="PF00126">
    <property type="entry name" value="HTH_1"/>
    <property type="match status" value="1"/>
</dbReference>
<dbReference type="InterPro" id="IPR000847">
    <property type="entry name" value="LysR_HTH_N"/>
</dbReference>
<dbReference type="GO" id="GO:0043565">
    <property type="term" value="F:sequence-specific DNA binding"/>
    <property type="evidence" value="ECO:0007669"/>
    <property type="project" value="TreeGrafter"/>
</dbReference>
<keyword evidence="7" id="KW-1185">Reference proteome</keyword>
<evidence type="ECO:0000256" key="1">
    <source>
        <dbReference type="ARBA" id="ARBA00009437"/>
    </source>
</evidence>
<dbReference type="InterPro" id="IPR036388">
    <property type="entry name" value="WH-like_DNA-bd_sf"/>
</dbReference>
<dbReference type="Gene3D" id="1.10.10.10">
    <property type="entry name" value="Winged helix-like DNA-binding domain superfamily/Winged helix DNA-binding domain"/>
    <property type="match status" value="1"/>
</dbReference>
<geneLocation type="plasmid" evidence="6 7">
    <name>p.p-1</name>
</geneLocation>
<evidence type="ECO:0000256" key="3">
    <source>
        <dbReference type="ARBA" id="ARBA00023125"/>
    </source>
</evidence>
<protein>
    <recommendedName>
        <fullName evidence="5">HTH lysR-type domain-containing protein</fullName>
    </recommendedName>
</protein>
<feature type="domain" description="HTH lysR-type" evidence="5">
    <location>
        <begin position="16"/>
        <end position="73"/>
    </location>
</feature>
<dbReference type="InterPro" id="IPR036390">
    <property type="entry name" value="WH_DNA-bd_sf"/>
</dbReference>
<dbReference type="AlphaFoldDB" id="A0A0U3N226"/>
<dbReference type="PROSITE" id="PS50931">
    <property type="entry name" value="HTH_LYSR"/>
    <property type="match status" value="1"/>
</dbReference>
<evidence type="ECO:0000256" key="2">
    <source>
        <dbReference type="ARBA" id="ARBA00023015"/>
    </source>
</evidence>
<dbReference type="SUPFAM" id="SSF53850">
    <property type="entry name" value="Periplasmic binding protein-like II"/>
    <property type="match status" value="1"/>
</dbReference>
<keyword evidence="4" id="KW-0804">Transcription</keyword>
<evidence type="ECO:0000313" key="6">
    <source>
        <dbReference type="EMBL" id="ALV30583.1"/>
    </source>
</evidence>
<accession>A0A0U3N226</accession>
<dbReference type="GO" id="GO:0006351">
    <property type="term" value="P:DNA-templated transcription"/>
    <property type="evidence" value="ECO:0007669"/>
    <property type="project" value="TreeGrafter"/>
</dbReference>
<organism evidence="6 7">
    <name type="scientific">Pannonibacter phragmitetus</name>
    <dbReference type="NCBI Taxonomy" id="121719"/>
    <lineage>
        <taxon>Bacteria</taxon>
        <taxon>Pseudomonadati</taxon>
        <taxon>Pseudomonadota</taxon>
        <taxon>Alphaproteobacteria</taxon>
        <taxon>Hyphomicrobiales</taxon>
        <taxon>Stappiaceae</taxon>
        <taxon>Pannonibacter</taxon>
    </lineage>
</organism>
<evidence type="ECO:0000313" key="7">
    <source>
        <dbReference type="Proteomes" id="UP000064921"/>
    </source>
</evidence>
<keyword evidence="3" id="KW-0238">DNA-binding</keyword>
<proteinExistence type="inferred from homology"/>
<comment type="similarity">
    <text evidence="1">Belongs to the LysR transcriptional regulatory family.</text>
</comment>
<dbReference type="GO" id="GO:0003700">
    <property type="term" value="F:DNA-binding transcription factor activity"/>
    <property type="evidence" value="ECO:0007669"/>
    <property type="project" value="InterPro"/>
</dbReference>
<keyword evidence="6" id="KW-0614">Plasmid</keyword>
<dbReference type="PANTHER" id="PTHR30537:SF5">
    <property type="entry name" value="HTH-TYPE TRANSCRIPTIONAL ACTIVATOR TTDR-RELATED"/>
    <property type="match status" value="1"/>
</dbReference>
<dbReference type="PANTHER" id="PTHR30537">
    <property type="entry name" value="HTH-TYPE TRANSCRIPTIONAL REGULATOR"/>
    <property type="match status" value="1"/>
</dbReference>
<dbReference type="EMBL" id="CP013069">
    <property type="protein sequence ID" value="ALV30583.1"/>
    <property type="molecule type" value="Genomic_DNA"/>
</dbReference>
<dbReference type="Gene3D" id="3.40.190.290">
    <property type="match status" value="1"/>
</dbReference>
<reference evidence="6 7" key="1">
    <citation type="submission" date="2015-10" db="EMBL/GenBank/DDBJ databases">
        <title>The world's first case of liver abscess caused by Pannonibacter phragmitetus.</title>
        <authorList>
            <person name="Ming D."/>
            <person name="Wang M."/>
            <person name="Zhou Y."/>
            <person name="Jiang T."/>
            <person name="Hu S."/>
        </authorList>
    </citation>
    <scope>NUCLEOTIDE SEQUENCE [LARGE SCALE GENOMIC DNA]</scope>
    <source>
        <strain evidence="6 7">31801</strain>
        <plasmid evidence="7">Plasmid p.p-1</plasmid>
    </source>
</reference>
<evidence type="ECO:0000259" key="5">
    <source>
        <dbReference type="PROSITE" id="PS50931"/>
    </source>
</evidence>
<dbReference type="KEGG" id="pphr:APZ00_25580"/>
<dbReference type="InterPro" id="IPR058163">
    <property type="entry name" value="LysR-type_TF_proteobact-type"/>
</dbReference>
<dbReference type="Proteomes" id="UP000064921">
    <property type="component" value="Plasmid p.p-1"/>
</dbReference>
<dbReference type="InterPro" id="IPR005119">
    <property type="entry name" value="LysR_subst-bd"/>
</dbReference>
<keyword evidence="2" id="KW-0805">Transcription regulation</keyword>
<dbReference type="SUPFAM" id="SSF46785">
    <property type="entry name" value="Winged helix' DNA-binding domain"/>
    <property type="match status" value="1"/>
</dbReference>
<name>A0A0U3N226_9HYPH</name>
<dbReference type="Pfam" id="PF03466">
    <property type="entry name" value="LysR_substrate"/>
    <property type="match status" value="1"/>
</dbReference>
<gene>
    <name evidence="6" type="ORF">APZ00_25580</name>
</gene>